<evidence type="ECO:0000313" key="2">
    <source>
        <dbReference type="EMBL" id="CAJ0588028.1"/>
    </source>
</evidence>
<reference evidence="2" key="1">
    <citation type="submission" date="2023-07" db="EMBL/GenBank/DDBJ databases">
        <authorList>
            <consortium name="CYATHOMIX"/>
        </authorList>
    </citation>
    <scope>NUCLEOTIDE SEQUENCE</scope>
    <source>
        <strain evidence="2">N/A</strain>
    </source>
</reference>
<gene>
    <name evidence="2" type="ORF">CYNAS_LOCUS11</name>
</gene>
<comment type="caution">
    <text evidence="2">The sequence shown here is derived from an EMBL/GenBank/DDBJ whole genome shotgun (WGS) entry which is preliminary data.</text>
</comment>
<dbReference type="AlphaFoldDB" id="A0AA36DKG2"/>
<evidence type="ECO:0000313" key="3">
    <source>
        <dbReference type="Proteomes" id="UP001176961"/>
    </source>
</evidence>
<dbReference type="Proteomes" id="UP001176961">
    <property type="component" value="Unassembled WGS sequence"/>
</dbReference>
<feature type="region of interest" description="Disordered" evidence="1">
    <location>
        <begin position="42"/>
        <end position="79"/>
    </location>
</feature>
<feature type="compositionally biased region" description="Basic and acidic residues" evidence="1">
    <location>
        <begin position="52"/>
        <end position="77"/>
    </location>
</feature>
<evidence type="ECO:0000256" key="1">
    <source>
        <dbReference type="SAM" id="MobiDB-lite"/>
    </source>
</evidence>
<dbReference type="EMBL" id="CATQJL010000001">
    <property type="protein sequence ID" value="CAJ0588028.1"/>
    <property type="molecule type" value="Genomic_DNA"/>
</dbReference>
<name>A0AA36DKG2_CYLNA</name>
<keyword evidence="3" id="KW-1185">Reference proteome</keyword>
<organism evidence="2 3">
    <name type="scientific">Cylicocyclus nassatus</name>
    <name type="common">Nematode worm</name>
    <dbReference type="NCBI Taxonomy" id="53992"/>
    <lineage>
        <taxon>Eukaryota</taxon>
        <taxon>Metazoa</taxon>
        <taxon>Ecdysozoa</taxon>
        <taxon>Nematoda</taxon>
        <taxon>Chromadorea</taxon>
        <taxon>Rhabditida</taxon>
        <taxon>Rhabditina</taxon>
        <taxon>Rhabditomorpha</taxon>
        <taxon>Strongyloidea</taxon>
        <taxon>Strongylidae</taxon>
        <taxon>Cylicocyclus</taxon>
    </lineage>
</organism>
<protein>
    <submittedName>
        <fullName evidence="2">Uncharacterized protein</fullName>
    </submittedName>
</protein>
<proteinExistence type="predicted"/>
<sequence>MPNRLAIELCEMCLKPNTSIWPRRGRNVKKLEAIKLTSKTTQVGKLRKHAREKGAEFKQGRGTRDAQARTQRSDTENGARNTLTCKLNLSLLIQELEGCKTKIILFI</sequence>
<accession>A0AA36DKG2</accession>